<accession>A0A1G8CB97</accession>
<reference evidence="2" key="1">
    <citation type="submission" date="2016-10" db="EMBL/GenBank/DDBJ databases">
        <authorList>
            <person name="de Groot N.N."/>
        </authorList>
    </citation>
    <scope>NUCLEOTIDE SEQUENCE [LARGE SCALE GENOMIC DNA]</scope>
    <source>
        <strain evidence="2">DSM 17933</strain>
    </source>
</reference>
<evidence type="ECO:0000313" key="3">
    <source>
        <dbReference type="Proteomes" id="UP000199643"/>
    </source>
</evidence>
<protein>
    <submittedName>
        <fullName evidence="2">Uncharacterized protein</fullName>
    </submittedName>
</protein>
<sequence length="29" mass="3396">MEEGRYRMEENLLHAIPHTELVSESNPVN</sequence>
<evidence type="ECO:0000313" key="1">
    <source>
        <dbReference type="EMBL" id="SDH13649.1"/>
    </source>
</evidence>
<dbReference type="EMBL" id="FNCH01000024">
    <property type="protein sequence ID" value="SDH42734.1"/>
    <property type="molecule type" value="Genomic_DNA"/>
</dbReference>
<organism evidence="2 3">
    <name type="scientific">Pedobacter terrae</name>
    <dbReference type="NCBI Taxonomy" id="405671"/>
    <lineage>
        <taxon>Bacteria</taxon>
        <taxon>Pseudomonadati</taxon>
        <taxon>Bacteroidota</taxon>
        <taxon>Sphingobacteriia</taxon>
        <taxon>Sphingobacteriales</taxon>
        <taxon>Sphingobacteriaceae</taxon>
        <taxon>Pedobacter</taxon>
    </lineage>
</organism>
<reference evidence="3" key="2">
    <citation type="submission" date="2016-10" db="EMBL/GenBank/DDBJ databases">
        <authorList>
            <person name="Varghese N."/>
            <person name="Submissions S."/>
        </authorList>
    </citation>
    <scope>NUCLEOTIDE SEQUENCE [LARGE SCALE GENOMIC DNA]</scope>
    <source>
        <strain evidence="3">DSM 17933</strain>
    </source>
</reference>
<dbReference type="STRING" id="405671.SAMN05421827_11776"/>
<evidence type="ECO:0000313" key="2">
    <source>
        <dbReference type="EMBL" id="SDH42734.1"/>
    </source>
</evidence>
<proteinExistence type="predicted"/>
<dbReference type="AlphaFoldDB" id="A0A1G8CB97"/>
<keyword evidence="3" id="KW-1185">Reference proteome</keyword>
<name>A0A1G8CB97_9SPHI</name>
<dbReference type="EMBL" id="FNCH01000017">
    <property type="protein sequence ID" value="SDH13649.1"/>
    <property type="molecule type" value="Genomic_DNA"/>
</dbReference>
<gene>
    <name evidence="1" type="ORF">SAMN05421827_11776</name>
    <name evidence="2" type="ORF">SAMN05421827_12437</name>
</gene>
<dbReference type="Proteomes" id="UP000199643">
    <property type="component" value="Unassembled WGS sequence"/>
</dbReference>